<comment type="caution">
    <text evidence="6">The sequence shown here is derived from an EMBL/GenBank/DDBJ whole genome shotgun (WGS) entry which is preliminary data.</text>
</comment>
<dbReference type="GO" id="GO:0004519">
    <property type="term" value="F:endonuclease activity"/>
    <property type="evidence" value="ECO:0007669"/>
    <property type="project" value="UniProtKB-KW"/>
</dbReference>
<evidence type="ECO:0000313" key="6">
    <source>
        <dbReference type="EMBL" id="GJH25378.1"/>
    </source>
</evidence>
<organism evidence="6 7">
    <name type="scientific">Caballeronia novacaledonica</name>
    <dbReference type="NCBI Taxonomy" id="1544861"/>
    <lineage>
        <taxon>Bacteria</taxon>
        <taxon>Pseudomonadati</taxon>
        <taxon>Pseudomonadota</taxon>
        <taxon>Betaproteobacteria</taxon>
        <taxon>Burkholderiales</taxon>
        <taxon>Burkholderiaceae</taxon>
        <taxon>Caballeronia</taxon>
    </lineage>
</organism>
<dbReference type="GO" id="GO:0046872">
    <property type="term" value="F:metal ion binding"/>
    <property type="evidence" value="ECO:0007669"/>
    <property type="project" value="UniProtKB-KW"/>
</dbReference>
<evidence type="ECO:0000313" key="7">
    <source>
        <dbReference type="Proteomes" id="UP001055111"/>
    </source>
</evidence>
<gene>
    <name evidence="6" type="ORF">CBA19CS42_12700</name>
</gene>
<sequence>MAKKTSVPRAAAKKSRSAPKGSKGALAKPLNDEVESIKRLIRAEGEALLKRPNVTSVGIGMKQVGGKTTNVPSLQVTVEQKMSPEALVANAIPPLPEAIEFEGRQIPIDVLQRSYVPAFQVVELQAKPVRKVRQDVVCGGLSIGHFRSTAGTIGAIVRDTSSGKPLILSNWHVLCGALGAPGDTIVQPGPFDDDRIAQNVVGKLVRSHLGIAGDCAVASIENREIDLKLLELHASVARIGKPEIGDLVVKSGRTTGITYATVTRIEALFKMPYEGVGEKTINGFELEPSPDHPVADNEISKGGDSGSVWMAVDPKTGDVTDTMLGLHFGGEADGSDGEFALACYAQTVFQKLEIEPLPEVPAAQALSAEQRQTDASLRMGFRSDFLDFPVPKPTFQSKVGKDLKGLRGQDSIEYCHFTVWLSGSRKLPLCSAWNIDGDAKKSLNRKGLKFVKDERDGLDEFQVGDELYNSNDIDRGHLARRDDLVWGSMEEARQANEDSFFFTNMTPQHRAFNQSMLNGKWGLLENAVLDDVVLRKLRVSLMGGPVLSDEDLPYRGVKIPRQFWKAVFFTDDADGSNKARAYVLTQDDLLKTLKPEALELDEFRWYQVPLGRIEQMTGLRFARELHQIDMQFPESMSTQAILIEGSNFIS</sequence>
<dbReference type="GO" id="GO:0003676">
    <property type="term" value="F:nucleic acid binding"/>
    <property type="evidence" value="ECO:0007669"/>
    <property type="project" value="InterPro"/>
</dbReference>
<dbReference type="Gene3D" id="2.40.10.10">
    <property type="entry name" value="Trypsin-like serine proteases"/>
    <property type="match status" value="1"/>
</dbReference>
<dbReference type="Pfam" id="PF01223">
    <property type="entry name" value="Endonuclease_NS"/>
    <property type="match status" value="1"/>
</dbReference>
<proteinExistence type="predicted"/>
<dbReference type="GO" id="GO:0016787">
    <property type="term" value="F:hydrolase activity"/>
    <property type="evidence" value="ECO:0007669"/>
    <property type="project" value="InterPro"/>
</dbReference>
<dbReference type="SMART" id="SM00477">
    <property type="entry name" value="NUC"/>
    <property type="match status" value="1"/>
</dbReference>
<dbReference type="PANTHER" id="PTHR13966:SF5">
    <property type="entry name" value="ENDONUCLEASE G, MITOCHONDRIAL"/>
    <property type="match status" value="1"/>
</dbReference>
<dbReference type="Proteomes" id="UP001055111">
    <property type="component" value="Unassembled WGS sequence"/>
</dbReference>
<dbReference type="InterPro" id="IPR040255">
    <property type="entry name" value="Non-specific_endonuclease"/>
</dbReference>
<dbReference type="InterPro" id="IPR001604">
    <property type="entry name" value="Endo_G_ENPP1-like_dom"/>
</dbReference>
<dbReference type="InterPro" id="IPR044925">
    <property type="entry name" value="His-Me_finger_sf"/>
</dbReference>
<keyword evidence="6" id="KW-0378">Hydrolase</keyword>
<dbReference type="SMART" id="SM00892">
    <property type="entry name" value="Endonuclease_NS"/>
    <property type="match status" value="1"/>
</dbReference>
<dbReference type="InterPro" id="IPR009003">
    <property type="entry name" value="Peptidase_S1_PA"/>
</dbReference>
<evidence type="ECO:0000256" key="1">
    <source>
        <dbReference type="PIRSR" id="PIRSR640255-1"/>
    </source>
</evidence>
<dbReference type="InterPro" id="IPR043504">
    <property type="entry name" value="Peptidase_S1_PA_chymotrypsin"/>
</dbReference>
<dbReference type="RefSeq" id="WP_238211941.1">
    <property type="nucleotide sequence ID" value="NZ_BPUS01000003.1"/>
</dbReference>
<dbReference type="InterPro" id="IPR020821">
    <property type="entry name" value="ENPP1-3/EXOG-like_nuc-like"/>
</dbReference>
<accession>A0AA37MHA5</accession>
<dbReference type="EMBL" id="BPUS01000003">
    <property type="protein sequence ID" value="GJH25378.1"/>
    <property type="molecule type" value="Genomic_DNA"/>
</dbReference>
<evidence type="ECO:0000259" key="4">
    <source>
        <dbReference type="SMART" id="SM00477"/>
    </source>
</evidence>
<dbReference type="InterPro" id="IPR044929">
    <property type="entry name" value="DNA/RNA_non-sp_Endonuclease_sf"/>
</dbReference>
<keyword evidence="6" id="KW-0540">Nuclease</keyword>
<dbReference type="PANTHER" id="PTHR13966">
    <property type="entry name" value="ENDONUCLEASE RELATED"/>
    <property type="match status" value="1"/>
</dbReference>
<feature type="active site" description="Proton acceptor" evidence="1">
    <location>
        <position position="477"/>
    </location>
</feature>
<feature type="domain" description="DNA/RNA non-specific endonuclease/pyrophosphatase/phosphodiesterase" evidence="5">
    <location>
        <begin position="413"/>
        <end position="628"/>
    </location>
</feature>
<dbReference type="SUPFAM" id="SSF50494">
    <property type="entry name" value="Trypsin-like serine proteases"/>
    <property type="match status" value="1"/>
</dbReference>
<keyword evidence="2" id="KW-0479">Metal-binding</keyword>
<keyword evidence="6" id="KW-0255">Endonuclease</keyword>
<feature type="region of interest" description="Disordered" evidence="3">
    <location>
        <begin position="1"/>
        <end position="29"/>
    </location>
</feature>
<feature type="binding site" evidence="2">
    <location>
        <position position="513"/>
    </location>
    <ligand>
        <name>Mg(2+)</name>
        <dbReference type="ChEBI" id="CHEBI:18420"/>
        <note>catalytic</note>
    </ligand>
</feature>
<name>A0AA37MHA5_9BURK</name>
<reference evidence="6" key="1">
    <citation type="submission" date="2022-09" db="EMBL/GenBank/DDBJ databases">
        <title>Isolation and characterization of 3-chlorobenzoate degrading bacteria from soils in Shizuoka.</title>
        <authorList>
            <person name="Ifat A."/>
            <person name="Ogawa N."/>
            <person name="Kimbara K."/>
            <person name="Moriuchi R."/>
            <person name="Dohra H."/>
            <person name="Shintani M."/>
        </authorList>
    </citation>
    <scope>NUCLEOTIDE SEQUENCE</scope>
    <source>
        <strain evidence="6">19CS4-2</strain>
    </source>
</reference>
<protein>
    <submittedName>
        <fullName evidence="6">DNA/RNA non-specific endonuclease</fullName>
    </submittedName>
</protein>
<evidence type="ECO:0000259" key="5">
    <source>
        <dbReference type="SMART" id="SM00892"/>
    </source>
</evidence>
<dbReference type="Gene3D" id="3.40.570.10">
    <property type="entry name" value="Extracellular Endonuclease, subunit A"/>
    <property type="match status" value="1"/>
</dbReference>
<evidence type="ECO:0000256" key="2">
    <source>
        <dbReference type="PIRSR" id="PIRSR640255-2"/>
    </source>
</evidence>
<dbReference type="SUPFAM" id="SSF54060">
    <property type="entry name" value="His-Me finger endonucleases"/>
    <property type="match status" value="1"/>
</dbReference>
<dbReference type="AlphaFoldDB" id="A0AA37MHA5"/>
<feature type="domain" description="ENPP1-3/EXOG-like endonuclease/phosphodiesterase" evidence="4">
    <location>
        <begin position="414"/>
        <end position="628"/>
    </location>
</feature>
<evidence type="ECO:0000256" key="3">
    <source>
        <dbReference type="SAM" id="MobiDB-lite"/>
    </source>
</evidence>